<dbReference type="InterPro" id="IPR036875">
    <property type="entry name" value="Znf_CCHC_sf"/>
</dbReference>
<proteinExistence type="predicted"/>
<evidence type="ECO:0000313" key="3">
    <source>
        <dbReference type="EMBL" id="MED6127722.1"/>
    </source>
</evidence>
<keyword evidence="1" id="KW-0479">Metal-binding</keyword>
<name>A0ABU6RUQ2_9FABA</name>
<evidence type="ECO:0000256" key="1">
    <source>
        <dbReference type="PROSITE-ProRule" id="PRU00047"/>
    </source>
</evidence>
<keyword evidence="4" id="KW-1185">Reference proteome</keyword>
<protein>
    <recommendedName>
        <fullName evidence="2">CCHC-type domain-containing protein</fullName>
    </recommendedName>
</protein>
<reference evidence="3 4" key="1">
    <citation type="journal article" date="2023" name="Plants (Basel)">
        <title>Bridging the Gap: Combining Genomics and Transcriptomics Approaches to Understand Stylosanthes scabra, an Orphan Legume from the Brazilian Caatinga.</title>
        <authorList>
            <person name="Ferreira-Neto J.R.C."/>
            <person name="da Silva M.D."/>
            <person name="Binneck E."/>
            <person name="de Melo N.F."/>
            <person name="da Silva R.H."/>
            <person name="de Melo A.L.T.M."/>
            <person name="Pandolfi V."/>
            <person name="Bustamante F.O."/>
            <person name="Brasileiro-Vidal A.C."/>
            <person name="Benko-Iseppon A.M."/>
        </authorList>
    </citation>
    <scope>NUCLEOTIDE SEQUENCE [LARGE SCALE GENOMIC DNA]</scope>
    <source>
        <tissue evidence="3">Leaves</tissue>
    </source>
</reference>
<dbReference type="EMBL" id="JASCZI010031986">
    <property type="protein sequence ID" value="MED6127722.1"/>
    <property type="molecule type" value="Genomic_DNA"/>
</dbReference>
<accession>A0ABU6RUQ2</accession>
<keyword evidence="1" id="KW-0863">Zinc-finger</keyword>
<dbReference type="InterPro" id="IPR001878">
    <property type="entry name" value="Znf_CCHC"/>
</dbReference>
<comment type="caution">
    <text evidence="3">The sequence shown here is derived from an EMBL/GenBank/DDBJ whole genome shotgun (WGS) entry which is preliminary data.</text>
</comment>
<feature type="domain" description="CCHC-type" evidence="2">
    <location>
        <begin position="68"/>
        <end position="82"/>
    </location>
</feature>
<dbReference type="PROSITE" id="PS50158">
    <property type="entry name" value="ZF_CCHC"/>
    <property type="match status" value="1"/>
</dbReference>
<evidence type="ECO:0000259" key="2">
    <source>
        <dbReference type="PROSITE" id="PS50158"/>
    </source>
</evidence>
<dbReference type="Proteomes" id="UP001341840">
    <property type="component" value="Unassembled WGS sequence"/>
</dbReference>
<feature type="non-terminal residue" evidence="3">
    <location>
        <position position="201"/>
    </location>
</feature>
<sequence length="201" mass="21778">SIAWSFIPRGNDTHFTVVLLVRFGALVEIRAYDAAVKDPKVAMTTGAPRKGKETLGAEQSQGVRKRCCTRCGTEGHTRRTCRVREEGAFVQGSNQSSSFPEDSSSFDAFGYGFDAQEFKVIMKSVLILVIHLVDEENSSCRVEVGGRVHEACSQPRMSHRGCPGNGAVGGGNVFLGCQNIHKLYASTSGPFPGSCYRPMIP</sequence>
<feature type="non-terminal residue" evidence="3">
    <location>
        <position position="1"/>
    </location>
</feature>
<dbReference type="SUPFAM" id="SSF57756">
    <property type="entry name" value="Retrovirus zinc finger-like domains"/>
    <property type="match status" value="1"/>
</dbReference>
<gene>
    <name evidence="3" type="ORF">PIB30_090831</name>
</gene>
<organism evidence="3 4">
    <name type="scientific">Stylosanthes scabra</name>
    <dbReference type="NCBI Taxonomy" id="79078"/>
    <lineage>
        <taxon>Eukaryota</taxon>
        <taxon>Viridiplantae</taxon>
        <taxon>Streptophyta</taxon>
        <taxon>Embryophyta</taxon>
        <taxon>Tracheophyta</taxon>
        <taxon>Spermatophyta</taxon>
        <taxon>Magnoliopsida</taxon>
        <taxon>eudicotyledons</taxon>
        <taxon>Gunneridae</taxon>
        <taxon>Pentapetalae</taxon>
        <taxon>rosids</taxon>
        <taxon>fabids</taxon>
        <taxon>Fabales</taxon>
        <taxon>Fabaceae</taxon>
        <taxon>Papilionoideae</taxon>
        <taxon>50 kb inversion clade</taxon>
        <taxon>dalbergioids sensu lato</taxon>
        <taxon>Dalbergieae</taxon>
        <taxon>Pterocarpus clade</taxon>
        <taxon>Stylosanthes</taxon>
    </lineage>
</organism>
<evidence type="ECO:0000313" key="4">
    <source>
        <dbReference type="Proteomes" id="UP001341840"/>
    </source>
</evidence>
<keyword evidence="1" id="KW-0862">Zinc</keyword>